<dbReference type="Pfam" id="PF13083">
    <property type="entry name" value="KH_KhpA-B"/>
    <property type="match status" value="1"/>
</dbReference>
<dbReference type="AlphaFoldDB" id="A0A1F5EHV6"/>
<dbReference type="PANTHER" id="PTHR35800">
    <property type="entry name" value="PROTEIN JAG"/>
    <property type="match status" value="1"/>
</dbReference>
<dbReference type="InterPro" id="IPR039247">
    <property type="entry name" value="KhpB"/>
</dbReference>
<dbReference type="InterPro" id="IPR034079">
    <property type="entry name" value="R3H_KhpB"/>
</dbReference>
<dbReference type="Proteomes" id="UP000179003">
    <property type="component" value="Unassembled WGS sequence"/>
</dbReference>
<name>A0A1F5EHV6_9BACT</name>
<organism evidence="2 3">
    <name type="scientific">Candidatus Campbellbacteria bacterium RIFOXYC2_FULL_35_25</name>
    <dbReference type="NCBI Taxonomy" id="1797582"/>
    <lineage>
        <taxon>Bacteria</taxon>
        <taxon>Candidatus Campbelliibacteriota</taxon>
    </lineage>
</organism>
<dbReference type="PANTHER" id="PTHR35800:SF1">
    <property type="entry name" value="RNA-BINDING PROTEIN KHPB"/>
    <property type="match status" value="1"/>
</dbReference>
<gene>
    <name evidence="2" type="ORF">A2442_00035</name>
</gene>
<dbReference type="InterPro" id="IPR015946">
    <property type="entry name" value="KH_dom-like_a/b"/>
</dbReference>
<dbReference type="Gene3D" id="3.30.1370.50">
    <property type="entry name" value="R3H-like domain"/>
    <property type="match status" value="1"/>
</dbReference>
<dbReference type="SUPFAM" id="SSF82708">
    <property type="entry name" value="R3H domain"/>
    <property type="match status" value="1"/>
</dbReference>
<dbReference type="InterPro" id="IPR036867">
    <property type="entry name" value="R3H_dom_sf"/>
</dbReference>
<reference evidence="2 3" key="1">
    <citation type="journal article" date="2016" name="Nat. Commun.">
        <title>Thousands of microbial genomes shed light on interconnected biogeochemical processes in an aquifer system.</title>
        <authorList>
            <person name="Anantharaman K."/>
            <person name="Brown C.T."/>
            <person name="Hug L.A."/>
            <person name="Sharon I."/>
            <person name="Castelle C.J."/>
            <person name="Probst A.J."/>
            <person name="Thomas B.C."/>
            <person name="Singh A."/>
            <person name="Wilkins M.J."/>
            <person name="Karaoz U."/>
            <person name="Brodie E.L."/>
            <person name="Williams K.H."/>
            <person name="Hubbard S.S."/>
            <person name="Banfield J.F."/>
        </authorList>
    </citation>
    <scope>NUCLEOTIDE SEQUENCE [LARGE SCALE GENOMIC DNA]</scope>
</reference>
<evidence type="ECO:0000259" key="1">
    <source>
        <dbReference type="PROSITE" id="PS51061"/>
    </source>
</evidence>
<comment type="caution">
    <text evidence="2">The sequence shown here is derived from an EMBL/GenBank/DDBJ whole genome shotgun (WGS) entry which is preliminary data.</text>
</comment>
<dbReference type="SMART" id="SM00393">
    <property type="entry name" value="R3H"/>
    <property type="match status" value="1"/>
</dbReference>
<dbReference type="InterPro" id="IPR009019">
    <property type="entry name" value="KH_sf_prok-type"/>
</dbReference>
<dbReference type="CDD" id="cd02644">
    <property type="entry name" value="R3H_jag"/>
    <property type="match status" value="1"/>
</dbReference>
<dbReference type="Pfam" id="PF01424">
    <property type="entry name" value="R3H"/>
    <property type="match status" value="1"/>
</dbReference>
<dbReference type="PROSITE" id="PS51061">
    <property type="entry name" value="R3H"/>
    <property type="match status" value="1"/>
</dbReference>
<protein>
    <recommendedName>
        <fullName evidence="1">R3H domain-containing protein</fullName>
    </recommendedName>
</protein>
<dbReference type="InterPro" id="IPR001374">
    <property type="entry name" value="R3H_dom"/>
</dbReference>
<dbReference type="GO" id="GO:0003723">
    <property type="term" value="F:RNA binding"/>
    <property type="evidence" value="ECO:0007669"/>
    <property type="project" value="InterPro"/>
</dbReference>
<sequence>MDNEINLIKNIIEQFLKKLTVEFDEIYIDKEDKNSVRFAIKSNDSGILIGNDGNNIKALNHMIKQIAWKNNSLGENINFFVDVNDYQYKNIKRIRDKALEMAEKAIIFKRDIELEPMSSFERMLVHSALADKPNIETESSGDGIFRKVSIKFKN</sequence>
<dbReference type="STRING" id="1797582.A2442_00035"/>
<evidence type="ECO:0000313" key="2">
    <source>
        <dbReference type="EMBL" id="OGD66943.1"/>
    </source>
</evidence>
<evidence type="ECO:0000313" key="3">
    <source>
        <dbReference type="Proteomes" id="UP000179003"/>
    </source>
</evidence>
<dbReference type="Gene3D" id="3.30.300.20">
    <property type="match status" value="1"/>
</dbReference>
<dbReference type="SUPFAM" id="SSF54814">
    <property type="entry name" value="Prokaryotic type KH domain (KH-domain type II)"/>
    <property type="match status" value="1"/>
</dbReference>
<accession>A0A1F5EHV6</accession>
<feature type="domain" description="R3H" evidence="1">
    <location>
        <begin position="88"/>
        <end position="154"/>
    </location>
</feature>
<proteinExistence type="predicted"/>
<dbReference type="EMBL" id="MFAE01000011">
    <property type="protein sequence ID" value="OGD66943.1"/>
    <property type="molecule type" value="Genomic_DNA"/>
</dbReference>